<evidence type="ECO:0000313" key="9">
    <source>
        <dbReference type="EMBL" id="TFB78278.1"/>
    </source>
</evidence>
<evidence type="ECO:0000313" key="10">
    <source>
        <dbReference type="EMBL" id="TFB78550.1"/>
    </source>
</evidence>
<dbReference type="PANTHER" id="PTHR40074">
    <property type="entry name" value="O-ACETYLTRANSFERASE WECH"/>
    <property type="match status" value="1"/>
</dbReference>
<name>A0ABY2I3Y5_9MICO</name>
<keyword evidence="11" id="KW-1185">Reference proteome</keyword>
<feature type="transmembrane region" description="Helical" evidence="7">
    <location>
        <begin position="290"/>
        <end position="311"/>
    </location>
</feature>
<keyword evidence="3" id="KW-1003">Cell membrane</keyword>
<feature type="transmembrane region" description="Helical" evidence="7">
    <location>
        <begin position="254"/>
        <end position="278"/>
    </location>
</feature>
<evidence type="ECO:0000256" key="1">
    <source>
        <dbReference type="ARBA" id="ARBA00004651"/>
    </source>
</evidence>
<evidence type="ECO:0000256" key="2">
    <source>
        <dbReference type="ARBA" id="ARBA00007400"/>
    </source>
</evidence>
<keyword evidence="4 7" id="KW-0812">Transmembrane</keyword>
<feature type="transmembrane region" description="Helical" evidence="7">
    <location>
        <begin position="149"/>
        <end position="166"/>
    </location>
</feature>
<dbReference type="EMBL" id="SOFD01000010">
    <property type="protein sequence ID" value="TFB78550.1"/>
    <property type="molecule type" value="Genomic_DNA"/>
</dbReference>
<feature type="transmembrane region" description="Helical" evidence="7">
    <location>
        <begin position="226"/>
        <end position="248"/>
    </location>
</feature>
<keyword evidence="6 7" id="KW-0472">Membrane</keyword>
<evidence type="ECO:0000313" key="11">
    <source>
        <dbReference type="Proteomes" id="UP000298252"/>
    </source>
</evidence>
<evidence type="ECO:0000256" key="3">
    <source>
        <dbReference type="ARBA" id="ARBA00022475"/>
    </source>
</evidence>
<dbReference type="Proteomes" id="UP000298252">
    <property type="component" value="Unassembled WGS sequence"/>
</dbReference>
<comment type="subcellular location">
    <subcellularLocation>
        <location evidence="1">Cell membrane</location>
        <topology evidence="1">Multi-pass membrane protein</topology>
    </subcellularLocation>
</comment>
<dbReference type="InterPro" id="IPR002656">
    <property type="entry name" value="Acyl_transf_3_dom"/>
</dbReference>
<accession>A0ABY2I3Y5</accession>
<evidence type="ECO:0000259" key="8">
    <source>
        <dbReference type="Pfam" id="PF01757"/>
    </source>
</evidence>
<dbReference type="Pfam" id="PF01757">
    <property type="entry name" value="Acyl_transf_3"/>
    <property type="match status" value="1"/>
</dbReference>
<gene>
    <name evidence="10" type="ORF">E3O21_05415</name>
    <name evidence="9" type="ORF">E3O21_06340</name>
</gene>
<proteinExistence type="inferred from homology"/>
<evidence type="ECO:0000256" key="6">
    <source>
        <dbReference type="ARBA" id="ARBA00023136"/>
    </source>
</evidence>
<comment type="caution">
    <text evidence="10">The sequence shown here is derived from an EMBL/GenBank/DDBJ whole genome shotgun (WGS) entry which is preliminary data.</text>
</comment>
<feature type="transmembrane region" description="Helical" evidence="7">
    <location>
        <begin position="108"/>
        <end position="129"/>
    </location>
</feature>
<reference evidence="10 11" key="1">
    <citation type="submission" date="2019-03" db="EMBL/GenBank/DDBJ databases">
        <title>Genomics of glacier-inhabiting Cryobacterium strains.</title>
        <authorList>
            <person name="Liu Q."/>
            <person name="Xin Y.-H."/>
        </authorList>
    </citation>
    <scope>NUCLEOTIDE SEQUENCE [LARGE SCALE GENOMIC DNA]</scope>
    <source>
        <strain evidence="10 11">Hh8</strain>
    </source>
</reference>
<dbReference type="EMBL" id="SOFD01000017">
    <property type="protein sequence ID" value="TFB78278.1"/>
    <property type="molecule type" value="Genomic_DNA"/>
</dbReference>
<comment type="similarity">
    <text evidence="2">Belongs to the acyltransferase 3 family.</text>
</comment>
<evidence type="ECO:0000256" key="7">
    <source>
        <dbReference type="SAM" id="Phobius"/>
    </source>
</evidence>
<feature type="transmembrane region" description="Helical" evidence="7">
    <location>
        <begin position="317"/>
        <end position="338"/>
    </location>
</feature>
<protein>
    <recommendedName>
        <fullName evidence="8">Acyltransferase 3 domain-containing protein</fullName>
    </recommendedName>
</protein>
<sequence length="372" mass="40670">MDSGQGCVGLSGRRNRCRVTDSASVAVSGRPREAWIDVAKGVAITLVVLYHAVMYLDGVGLAGAMAPLNPLLDTFRMPLFFFMSGILAATAIRLPYWQLFRKRMSLLLYLYAVWVAAQTLFLLALPPISPDGPNASWTNLVTLFIRPSSNLWFIYALPIFLTVAWLTRRWNPLIPVAVTGVLAVLFGSQILHTDTPWDKMGRYLVFFLAAIWLGPRVRRMVPHIRWWHMAVVCGVYLGIVLIMVKLSLTRVPFVLLFVSILAVLVGVSVAVVVARAPGFDFLRVLGTQTLPIYLVHTFPMTALAAVLMATGVSLPTVAATALPVLLCSFAIMFALAAYRRLAAVPGIFTVPVASWVDTSAVAQRAEQAEASA</sequence>
<feature type="domain" description="Acyltransferase 3" evidence="8">
    <location>
        <begin position="34"/>
        <end position="331"/>
    </location>
</feature>
<organism evidence="10 11">
    <name type="scientific">Cryobacterium flavum</name>
    <dbReference type="NCBI Taxonomy" id="1424659"/>
    <lineage>
        <taxon>Bacteria</taxon>
        <taxon>Bacillati</taxon>
        <taxon>Actinomycetota</taxon>
        <taxon>Actinomycetes</taxon>
        <taxon>Micrococcales</taxon>
        <taxon>Microbacteriaceae</taxon>
        <taxon>Cryobacterium</taxon>
    </lineage>
</organism>
<feature type="transmembrane region" description="Helical" evidence="7">
    <location>
        <begin position="76"/>
        <end position="96"/>
    </location>
</feature>
<evidence type="ECO:0000256" key="4">
    <source>
        <dbReference type="ARBA" id="ARBA00022692"/>
    </source>
</evidence>
<feature type="transmembrane region" description="Helical" evidence="7">
    <location>
        <begin position="173"/>
        <end position="191"/>
    </location>
</feature>
<feature type="transmembrane region" description="Helical" evidence="7">
    <location>
        <begin position="197"/>
        <end position="214"/>
    </location>
</feature>
<dbReference type="PANTHER" id="PTHR40074:SF4">
    <property type="entry name" value="INNER MEMBRANE PROTEIN YCFT"/>
    <property type="match status" value="1"/>
</dbReference>
<evidence type="ECO:0000256" key="5">
    <source>
        <dbReference type="ARBA" id="ARBA00022989"/>
    </source>
</evidence>
<keyword evidence="5 7" id="KW-1133">Transmembrane helix</keyword>